<feature type="transmembrane region" description="Helical" evidence="26">
    <location>
        <begin position="80"/>
        <end position="99"/>
    </location>
</feature>
<comment type="function">
    <text evidence="24">Lysosomal dipeptide uniporter that selectively exports lysine, arginine or histidine-containing dipeptides with a net positive charge from the lysosome lumen into the cytosol. Could play a role in a specific type of protein O-glycosylation indirectly regulating macrophages migration and tissue invasion. Also essential for liver homeostasis.</text>
</comment>
<dbReference type="EMBL" id="DVOO01000013">
    <property type="protein sequence ID" value="HIV25104.1"/>
    <property type="molecule type" value="Genomic_DNA"/>
</dbReference>
<sequence length="400" mass="41808">MNNANVKSGSYSKIIAIILFFALTVGNYFQYQLTPLAGQLMTDLGITQNQFSSIFTSPMITSIILGIVAGVLADKFGIKKVIAVALVIAAAGLCIRPFAESYGPLFASMVLGGLGITFLNTNLSKIIGGWYTPQQIGSVMGIIMAGNTVGMTLGTATTAMLPSMTTAFWISGIAAVLVAVLWIAFVREGPYSRKDGQTETIPLGQSLKTVLKSKNVWLAGICLAFILGCNVALTSFLPTALQSRGYTEAAAGLVSSVMTIGSFCGTFLGPIIITKLPRMKPALIVCSIVAALCAAFGWAAPTPLVPVLLFLAGAFISALVPTFMSFPMLLPEIGPAYAGSAGGVMTTLELLGAVIIPTYIITPAAGSNFTLYFALAGISAALMVIFALFLPELNRRKKAA</sequence>
<dbReference type="PROSITE" id="PS50850">
    <property type="entry name" value="MFS"/>
    <property type="match status" value="1"/>
</dbReference>
<comment type="subcellular location">
    <subcellularLocation>
        <location evidence="2">Cell membrane</location>
        <topology evidence="2">Multi-pass membrane protein</topology>
    </subcellularLocation>
    <subcellularLocation>
        <location evidence="1">Lysosome membrane</location>
        <topology evidence="1">Multi-pass membrane protein</topology>
    </subcellularLocation>
</comment>
<dbReference type="Proteomes" id="UP000824169">
    <property type="component" value="Unassembled WGS sequence"/>
</dbReference>
<comment type="catalytic activity">
    <reaction evidence="9">
        <text>L-lysyl-L-alanine(out) = L-lysyl-L-alanine(in)</text>
        <dbReference type="Rhea" id="RHEA:79399"/>
        <dbReference type="ChEBI" id="CHEBI:229954"/>
    </reaction>
</comment>
<comment type="catalytic activity">
    <reaction evidence="20">
        <text>L-alanyl-L-lysine(out) = L-alanyl-L-lysine(in)</text>
        <dbReference type="Rhea" id="RHEA:79415"/>
        <dbReference type="ChEBI" id="CHEBI:192470"/>
    </reaction>
</comment>
<reference evidence="28" key="1">
    <citation type="submission" date="2020-10" db="EMBL/GenBank/DDBJ databases">
        <authorList>
            <person name="Gilroy R."/>
        </authorList>
    </citation>
    <scope>NUCLEOTIDE SEQUENCE</scope>
    <source>
        <strain evidence="28">CHK188-20938</strain>
    </source>
</reference>
<dbReference type="PANTHER" id="PTHR23512">
    <property type="entry name" value="MAJOR FACILITATOR SUPERFAMILY DOMAIN-CONTAINING PROTEIN 1"/>
    <property type="match status" value="1"/>
</dbReference>
<feature type="transmembrane region" description="Helical" evidence="26">
    <location>
        <begin position="51"/>
        <end position="73"/>
    </location>
</feature>
<evidence type="ECO:0000256" key="7">
    <source>
        <dbReference type="ARBA" id="ARBA00023136"/>
    </source>
</evidence>
<evidence type="ECO:0000256" key="24">
    <source>
        <dbReference type="ARBA" id="ARBA00045709"/>
    </source>
</evidence>
<feature type="transmembrane region" description="Helical" evidence="26">
    <location>
        <begin position="282"/>
        <end position="301"/>
    </location>
</feature>
<evidence type="ECO:0000256" key="17">
    <source>
        <dbReference type="ARBA" id="ARBA00044900"/>
    </source>
</evidence>
<accession>A0A9D1T9T1</accession>
<evidence type="ECO:0000259" key="27">
    <source>
        <dbReference type="PROSITE" id="PS50850"/>
    </source>
</evidence>
<name>A0A9D1T9T1_9FIRM</name>
<comment type="catalytic activity">
    <reaction evidence="12">
        <text>L-alpha-aminoacyl-L-histidine(out) = L-alpha-aminoacyl-L-histidine(in)</text>
        <dbReference type="Rhea" id="RHEA:79375"/>
        <dbReference type="ChEBI" id="CHEBI:229967"/>
    </reaction>
</comment>
<proteinExistence type="inferred from homology"/>
<evidence type="ECO:0000256" key="12">
    <source>
        <dbReference type="ARBA" id="ARBA00044884"/>
    </source>
</evidence>
<keyword evidence="8" id="KW-0458">Lysosome</keyword>
<evidence type="ECO:0000256" key="6">
    <source>
        <dbReference type="ARBA" id="ARBA00022989"/>
    </source>
</evidence>
<feature type="transmembrane region" description="Helical" evidence="26">
    <location>
        <begin position="136"/>
        <end position="161"/>
    </location>
</feature>
<dbReference type="InterPro" id="IPR011701">
    <property type="entry name" value="MFS"/>
</dbReference>
<evidence type="ECO:0000256" key="18">
    <source>
        <dbReference type="ARBA" id="ARBA00044903"/>
    </source>
</evidence>
<comment type="subunit">
    <text evidence="25">Homodimer. Interacts with lysosomal protein GLMP (via lumenal domain); the interaction starts while both proteins are still in the endoplasmic reticulum and is required for stabilization of MFSD1 in lysosomes but has no direct effect on its targeting to lysosomes or transporter activity.</text>
</comment>
<evidence type="ECO:0000256" key="20">
    <source>
        <dbReference type="ARBA" id="ARBA00044919"/>
    </source>
</evidence>
<evidence type="ECO:0000256" key="16">
    <source>
        <dbReference type="ARBA" id="ARBA00044899"/>
    </source>
</evidence>
<evidence type="ECO:0000256" key="10">
    <source>
        <dbReference type="ARBA" id="ARBA00044878"/>
    </source>
</evidence>
<dbReference type="AlphaFoldDB" id="A0A9D1T9T1"/>
<evidence type="ECO:0000256" key="26">
    <source>
        <dbReference type="SAM" id="Phobius"/>
    </source>
</evidence>
<reference evidence="28" key="2">
    <citation type="journal article" date="2021" name="PeerJ">
        <title>Extensive microbial diversity within the chicken gut microbiome revealed by metagenomics and culture.</title>
        <authorList>
            <person name="Gilroy R."/>
            <person name="Ravi A."/>
            <person name="Getino M."/>
            <person name="Pursley I."/>
            <person name="Horton D.L."/>
            <person name="Alikhan N.F."/>
            <person name="Baker D."/>
            <person name="Gharbi K."/>
            <person name="Hall N."/>
            <person name="Watson M."/>
            <person name="Adriaenssens E.M."/>
            <person name="Foster-Nyarko E."/>
            <person name="Jarju S."/>
            <person name="Secka A."/>
            <person name="Antonio M."/>
            <person name="Oren A."/>
            <person name="Chaudhuri R.R."/>
            <person name="La Ragione R."/>
            <person name="Hildebrand F."/>
            <person name="Pallen M.J."/>
        </authorList>
    </citation>
    <scope>NUCLEOTIDE SEQUENCE</scope>
    <source>
        <strain evidence="28">CHK188-20938</strain>
    </source>
</reference>
<comment type="catalytic activity">
    <reaction evidence="18">
        <text>L-arginyl-glycine(out) = L-arginyl-glycine(in)</text>
        <dbReference type="Rhea" id="RHEA:79391"/>
        <dbReference type="ChEBI" id="CHEBI:229955"/>
    </reaction>
</comment>
<evidence type="ECO:0000256" key="4">
    <source>
        <dbReference type="ARBA" id="ARBA00022448"/>
    </source>
</evidence>
<evidence type="ECO:0000256" key="23">
    <source>
        <dbReference type="ARBA" id="ARBA00045018"/>
    </source>
</evidence>
<evidence type="ECO:0000256" key="5">
    <source>
        <dbReference type="ARBA" id="ARBA00022692"/>
    </source>
</evidence>
<evidence type="ECO:0000256" key="13">
    <source>
        <dbReference type="ARBA" id="ARBA00044891"/>
    </source>
</evidence>
<feature type="transmembrane region" description="Helical" evidence="26">
    <location>
        <begin position="216"/>
        <end position="237"/>
    </location>
</feature>
<evidence type="ECO:0000313" key="28">
    <source>
        <dbReference type="EMBL" id="HIV25104.1"/>
    </source>
</evidence>
<dbReference type="PANTHER" id="PTHR23512:SF3">
    <property type="entry name" value="MAJOR FACILITATOR SUPERFAMILY DOMAIN-CONTAINING PROTEIN 1"/>
    <property type="match status" value="1"/>
</dbReference>
<comment type="catalytic activity">
    <reaction evidence="10">
        <text>L-histidyl-glycine(out) = L-histidyl-glycine(in)</text>
        <dbReference type="Rhea" id="RHEA:79395"/>
        <dbReference type="ChEBI" id="CHEBI:229957"/>
    </reaction>
</comment>
<evidence type="ECO:0000256" key="3">
    <source>
        <dbReference type="ARBA" id="ARBA00008335"/>
    </source>
</evidence>
<protein>
    <recommendedName>
        <fullName evidence="22">Lysosomal dipeptide transporter MFSD1</fullName>
    </recommendedName>
    <alternativeName>
        <fullName evidence="23">Major facilitator superfamily domain-containing protein 1</fullName>
    </alternativeName>
</protein>
<keyword evidence="5 26" id="KW-0812">Transmembrane</keyword>
<comment type="catalytic activity">
    <reaction evidence="15">
        <text>L-aspartyl-L-lysine(out) = L-aspartyl-L-lysine(in)</text>
        <dbReference type="Rhea" id="RHEA:79411"/>
        <dbReference type="ChEBI" id="CHEBI:229953"/>
    </reaction>
</comment>
<evidence type="ECO:0000256" key="8">
    <source>
        <dbReference type="ARBA" id="ARBA00023228"/>
    </source>
</evidence>
<feature type="transmembrane region" description="Helical" evidence="26">
    <location>
        <begin position="105"/>
        <end position="124"/>
    </location>
</feature>
<dbReference type="CDD" id="cd06174">
    <property type="entry name" value="MFS"/>
    <property type="match status" value="1"/>
</dbReference>
<dbReference type="Gene3D" id="1.20.1250.20">
    <property type="entry name" value="MFS general substrate transporter like domains"/>
    <property type="match status" value="2"/>
</dbReference>
<evidence type="ECO:0000256" key="11">
    <source>
        <dbReference type="ARBA" id="ARBA00044881"/>
    </source>
</evidence>
<evidence type="ECO:0000256" key="14">
    <source>
        <dbReference type="ARBA" id="ARBA00044893"/>
    </source>
</evidence>
<feature type="transmembrane region" description="Helical" evidence="26">
    <location>
        <begin position="249"/>
        <end position="273"/>
    </location>
</feature>
<evidence type="ECO:0000256" key="15">
    <source>
        <dbReference type="ARBA" id="ARBA00044898"/>
    </source>
</evidence>
<dbReference type="GO" id="GO:0005886">
    <property type="term" value="C:plasma membrane"/>
    <property type="evidence" value="ECO:0007669"/>
    <property type="project" value="UniProtKB-SubCell"/>
</dbReference>
<comment type="catalytic activity">
    <reaction evidence="21">
        <text>L-lysyl-glycine(out) = L-lysyl-glycine(in)</text>
        <dbReference type="Rhea" id="RHEA:79407"/>
        <dbReference type="ChEBI" id="CHEBI:191202"/>
    </reaction>
</comment>
<evidence type="ECO:0000313" key="29">
    <source>
        <dbReference type="Proteomes" id="UP000824169"/>
    </source>
</evidence>
<keyword evidence="7 26" id="KW-0472">Membrane</keyword>
<evidence type="ECO:0000256" key="25">
    <source>
        <dbReference type="ARBA" id="ARBA00046376"/>
    </source>
</evidence>
<evidence type="ECO:0000256" key="2">
    <source>
        <dbReference type="ARBA" id="ARBA00004651"/>
    </source>
</evidence>
<organism evidence="28 29">
    <name type="scientific">Candidatus Scatomonas pullistercoris</name>
    <dbReference type="NCBI Taxonomy" id="2840920"/>
    <lineage>
        <taxon>Bacteria</taxon>
        <taxon>Bacillati</taxon>
        <taxon>Bacillota</taxon>
        <taxon>Clostridia</taxon>
        <taxon>Lachnospirales</taxon>
        <taxon>Lachnospiraceae</taxon>
        <taxon>Lachnospiraceae incertae sedis</taxon>
        <taxon>Candidatus Scatomonas</taxon>
    </lineage>
</organism>
<comment type="catalytic activity">
    <reaction evidence="19">
        <text>L-histidyl-L-alpha-amino acid(out) = L-histidyl-L-alpha-amino acid(in)</text>
        <dbReference type="Rhea" id="RHEA:79379"/>
        <dbReference type="ChEBI" id="CHEBI:229964"/>
    </reaction>
</comment>
<feature type="transmembrane region" description="Helical" evidence="26">
    <location>
        <begin position="12"/>
        <end position="31"/>
    </location>
</feature>
<feature type="transmembrane region" description="Helical" evidence="26">
    <location>
        <begin position="342"/>
        <end position="365"/>
    </location>
</feature>
<dbReference type="InterPro" id="IPR020846">
    <property type="entry name" value="MFS_dom"/>
</dbReference>
<dbReference type="GO" id="GO:0005765">
    <property type="term" value="C:lysosomal membrane"/>
    <property type="evidence" value="ECO:0007669"/>
    <property type="project" value="UniProtKB-SubCell"/>
</dbReference>
<comment type="similarity">
    <text evidence="3">Belongs to the major facilitator superfamily.</text>
</comment>
<feature type="transmembrane region" description="Helical" evidence="26">
    <location>
        <begin position="371"/>
        <end position="390"/>
    </location>
</feature>
<dbReference type="Pfam" id="PF07690">
    <property type="entry name" value="MFS_1"/>
    <property type="match status" value="1"/>
</dbReference>
<feature type="domain" description="Major facilitator superfamily (MFS) profile" evidence="27">
    <location>
        <begin position="15"/>
        <end position="395"/>
    </location>
</feature>
<dbReference type="GO" id="GO:0022857">
    <property type="term" value="F:transmembrane transporter activity"/>
    <property type="evidence" value="ECO:0007669"/>
    <property type="project" value="InterPro"/>
</dbReference>
<evidence type="ECO:0000256" key="21">
    <source>
        <dbReference type="ARBA" id="ARBA00044924"/>
    </source>
</evidence>
<comment type="caution">
    <text evidence="28">The sequence shown here is derived from an EMBL/GenBank/DDBJ whole genome shotgun (WGS) entry which is preliminary data.</text>
</comment>
<evidence type="ECO:0000256" key="1">
    <source>
        <dbReference type="ARBA" id="ARBA00004155"/>
    </source>
</evidence>
<dbReference type="SUPFAM" id="SSF103473">
    <property type="entry name" value="MFS general substrate transporter"/>
    <property type="match status" value="1"/>
</dbReference>
<keyword evidence="6 26" id="KW-1133">Transmembrane helix</keyword>
<comment type="catalytic activity">
    <reaction evidence="17">
        <text>L-lysyl-L-lysine(out) = L-lysyl-L-lysine(in)</text>
        <dbReference type="Rhea" id="RHEA:79403"/>
        <dbReference type="ChEBI" id="CHEBI:229956"/>
    </reaction>
</comment>
<comment type="catalytic activity">
    <reaction evidence="16">
        <text>L-arginyl-L-alpha-amino acid(out) = L-arginyl-L-alpha-amino acid(in)</text>
        <dbReference type="Rhea" id="RHEA:79371"/>
        <dbReference type="ChEBI" id="CHEBI:84315"/>
    </reaction>
</comment>
<comment type="catalytic activity">
    <reaction evidence="11">
        <text>L-alpha-aminoacyl-L-arginine(out) = L-alpha-aminoacyl-L-arginine(in)</text>
        <dbReference type="Rhea" id="RHEA:79367"/>
        <dbReference type="ChEBI" id="CHEBI:229968"/>
    </reaction>
</comment>
<comment type="catalytic activity">
    <reaction evidence="13">
        <text>L-lysyl-L-alpha-amino acid(out) = L-lysyl-L-alpha-amino acid(in)</text>
        <dbReference type="Rhea" id="RHEA:79387"/>
        <dbReference type="ChEBI" id="CHEBI:229965"/>
    </reaction>
</comment>
<keyword evidence="4" id="KW-0813">Transport</keyword>
<evidence type="ECO:0000256" key="9">
    <source>
        <dbReference type="ARBA" id="ARBA00044876"/>
    </source>
</evidence>
<evidence type="ECO:0000256" key="22">
    <source>
        <dbReference type="ARBA" id="ARBA00044985"/>
    </source>
</evidence>
<feature type="transmembrane region" description="Helical" evidence="26">
    <location>
        <begin position="307"/>
        <end position="330"/>
    </location>
</feature>
<comment type="catalytic activity">
    <reaction evidence="14">
        <text>L-alpha-aminoacyl-L-lysine(out) = L-alpha-aminoacyl-L-lysine(in)</text>
        <dbReference type="Rhea" id="RHEA:79383"/>
        <dbReference type="ChEBI" id="CHEBI:229966"/>
    </reaction>
</comment>
<dbReference type="InterPro" id="IPR052187">
    <property type="entry name" value="MFSD1"/>
</dbReference>
<dbReference type="InterPro" id="IPR036259">
    <property type="entry name" value="MFS_trans_sf"/>
</dbReference>
<evidence type="ECO:0000256" key="19">
    <source>
        <dbReference type="ARBA" id="ARBA00044912"/>
    </source>
</evidence>
<gene>
    <name evidence="28" type="ORF">IAB71_04850</name>
</gene>
<feature type="transmembrane region" description="Helical" evidence="26">
    <location>
        <begin position="167"/>
        <end position="186"/>
    </location>
</feature>